<dbReference type="GO" id="GO:0010181">
    <property type="term" value="F:FMN binding"/>
    <property type="evidence" value="ECO:0007669"/>
    <property type="project" value="InterPro"/>
</dbReference>
<dbReference type="Pfam" id="PF01613">
    <property type="entry name" value="Flavin_Reduct"/>
    <property type="match status" value="1"/>
</dbReference>
<evidence type="ECO:0000313" key="3">
    <source>
        <dbReference type="Proteomes" id="UP000193642"/>
    </source>
</evidence>
<dbReference type="PANTHER" id="PTHR43241">
    <property type="entry name" value="FLAVIN REDUCTASE DOMAIN PROTEIN"/>
    <property type="match status" value="1"/>
</dbReference>
<dbReference type="Gene3D" id="2.30.110.10">
    <property type="entry name" value="Electron Transport, Fmn-binding Protein, Chain A"/>
    <property type="match status" value="1"/>
</dbReference>
<proteinExistence type="predicted"/>
<dbReference type="AlphaFoldDB" id="A0A1Y2CMF8"/>
<dbReference type="EMBL" id="MCGO01000012">
    <property type="protein sequence ID" value="ORY48202.1"/>
    <property type="molecule type" value="Genomic_DNA"/>
</dbReference>
<dbReference type="OrthoDB" id="2145000at2759"/>
<dbReference type="STRING" id="329046.A0A1Y2CMF8"/>
<keyword evidence="3" id="KW-1185">Reference proteome</keyword>
<dbReference type="InterPro" id="IPR053310">
    <property type="entry name" value="Flavoredoxin-like"/>
</dbReference>
<sequence length="287" mass="31573">MPKIIQSYSVPVGIIIIDDWNSVGNSGWKLSATILEFTHTMHKVEKHMLSRLLYANPVCLLTSSNSSHRNVMTISWLTAIDNNGHFTCSMNANRYSATMLESQSSEGQQGLVGSRFVLNVPSAEMQETVLAVGGCSGRVADKFQALDLEANICLPGGSPAPATFPWTLSAQEETLTPVAMHPQRKKQKQKQDDAEVYVEQRLIALDSCVAHLVCRVEECLERYGHLLLICVIESGWVKEGYWNGKQFGPNEAGGNDVVTELPAYLSFLGTQQFATINPISTNKKPSK</sequence>
<evidence type="ECO:0000313" key="2">
    <source>
        <dbReference type="EMBL" id="ORY48202.1"/>
    </source>
</evidence>
<accession>A0A1Y2CMF8</accession>
<name>A0A1Y2CMF8_9FUNG</name>
<dbReference type="InterPro" id="IPR012349">
    <property type="entry name" value="Split_barrel_FMN-bd"/>
</dbReference>
<feature type="domain" description="Flavin reductase like" evidence="1">
    <location>
        <begin position="54"/>
        <end position="160"/>
    </location>
</feature>
<reference evidence="2 3" key="1">
    <citation type="submission" date="2016-07" db="EMBL/GenBank/DDBJ databases">
        <title>Pervasive Adenine N6-methylation of Active Genes in Fungi.</title>
        <authorList>
            <consortium name="DOE Joint Genome Institute"/>
            <person name="Mondo S.J."/>
            <person name="Dannebaum R.O."/>
            <person name="Kuo R.C."/>
            <person name="Labutti K."/>
            <person name="Haridas S."/>
            <person name="Kuo A."/>
            <person name="Salamov A."/>
            <person name="Ahrendt S.R."/>
            <person name="Lipzen A."/>
            <person name="Sullivan W."/>
            <person name="Andreopoulos W.B."/>
            <person name="Clum A."/>
            <person name="Lindquist E."/>
            <person name="Daum C."/>
            <person name="Ramamoorthy G.K."/>
            <person name="Gryganskyi A."/>
            <person name="Culley D."/>
            <person name="Magnuson J.K."/>
            <person name="James T.Y."/>
            <person name="O'Malley M.A."/>
            <person name="Stajich J.E."/>
            <person name="Spatafora J.W."/>
            <person name="Visel A."/>
            <person name="Grigoriev I.V."/>
        </authorList>
    </citation>
    <scope>NUCLEOTIDE SEQUENCE [LARGE SCALE GENOMIC DNA]</scope>
    <source>
        <strain evidence="2 3">JEL800</strain>
    </source>
</reference>
<gene>
    <name evidence="2" type="ORF">BCR33DRAFT_60780</name>
</gene>
<organism evidence="2 3">
    <name type="scientific">Rhizoclosmatium globosum</name>
    <dbReference type="NCBI Taxonomy" id="329046"/>
    <lineage>
        <taxon>Eukaryota</taxon>
        <taxon>Fungi</taxon>
        <taxon>Fungi incertae sedis</taxon>
        <taxon>Chytridiomycota</taxon>
        <taxon>Chytridiomycota incertae sedis</taxon>
        <taxon>Chytridiomycetes</taxon>
        <taxon>Chytridiales</taxon>
        <taxon>Chytriomycetaceae</taxon>
        <taxon>Rhizoclosmatium</taxon>
    </lineage>
</organism>
<dbReference type="InterPro" id="IPR002563">
    <property type="entry name" value="Flavin_Rdtase-like_dom"/>
</dbReference>
<dbReference type="Proteomes" id="UP000193642">
    <property type="component" value="Unassembled WGS sequence"/>
</dbReference>
<comment type="caution">
    <text evidence="2">The sequence shown here is derived from an EMBL/GenBank/DDBJ whole genome shotgun (WGS) entry which is preliminary data.</text>
</comment>
<protein>
    <recommendedName>
        <fullName evidence="1">Flavin reductase like domain-containing protein</fullName>
    </recommendedName>
</protein>
<evidence type="ECO:0000259" key="1">
    <source>
        <dbReference type="Pfam" id="PF01613"/>
    </source>
</evidence>
<dbReference type="SUPFAM" id="SSF50475">
    <property type="entry name" value="FMN-binding split barrel"/>
    <property type="match status" value="2"/>
</dbReference>
<dbReference type="PANTHER" id="PTHR43241:SF1">
    <property type="entry name" value="FLAVIN REDUCTASE LIKE DOMAIN-CONTAINING PROTEIN"/>
    <property type="match status" value="1"/>
</dbReference>